<name>A0AA95NDS7_9BURK</name>
<dbReference type="PRINTS" id="PR00421">
    <property type="entry name" value="THIOREDOXIN"/>
</dbReference>
<evidence type="ECO:0000256" key="5">
    <source>
        <dbReference type="ARBA" id="ARBA00023157"/>
    </source>
</evidence>
<dbReference type="PANTHER" id="PTHR45663">
    <property type="entry name" value="GEO12009P1"/>
    <property type="match status" value="1"/>
</dbReference>
<gene>
    <name evidence="9" type="primary">trxC</name>
    <name evidence="9" type="ORF">PFX98_06190</name>
</gene>
<dbReference type="Pfam" id="PF21352">
    <property type="entry name" value="Zn_ribbon_Thio2"/>
    <property type="match status" value="1"/>
</dbReference>
<dbReference type="NCBIfam" id="TIGR01068">
    <property type="entry name" value="thioredoxin"/>
    <property type="match status" value="1"/>
</dbReference>
<dbReference type="Proteomes" id="UP001177769">
    <property type="component" value="Chromosome"/>
</dbReference>
<dbReference type="AlphaFoldDB" id="A0AA95NDS7"/>
<keyword evidence="2" id="KW-0813">Transport</keyword>
<comment type="similarity">
    <text evidence="1">Belongs to the thioredoxin family.</text>
</comment>
<evidence type="ECO:0000256" key="6">
    <source>
        <dbReference type="ARBA" id="ARBA00023284"/>
    </source>
</evidence>
<dbReference type="KEGG" id="pais:PFX98_06190"/>
<sequence>MIVTCPHCLTKNRVPAERATQDPVCGKCGQALLAGQVLELGEHNFDAIVAGSELPVLVDFWAPWCGPCRMMAPQFEQAARQLKGRALLVKVNSDQAQQLAQRYAIRSIPTLIQFGNGGREVQRISGALQAAQIVGWMR</sequence>
<evidence type="ECO:0000256" key="3">
    <source>
        <dbReference type="ARBA" id="ARBA00022723"/>
    </source>
</evidence>
<evidence type="ECO:0000313" key="9">
    <source>
        <dbReference type="EMBL" id="WIT13197.1"/>
    </source>
</evidence>
<dbReference type="InterPro" id="IPR017937">
    <property type="entry name" value="Thioredoxin_CS"/>
</dbReference>
<proteinExistence type="inferred from homology"/>
<protein>
    <recommendedName>
        <fullName evidence="7">Thioredoxin</fullName>
    </recommendedName>
</protein>
<dbReference type="RefSeq" id="WP_285234307.1">
    <property type="nucleotide sequence ID" value="NZ_CP116346.1"/>
</dbReference>
<dbReference type="Gene3D" id="3.40.30.10">
    <property type="entry name" value="Glutaredoxin"/>
    <property type="match status" value="1"/>
</dbReference>
<dbReference type="Pfam" id="PF00085">
    <property type="entry name" value="Thioredoxin"/>
    <property type="match status" value="1"/>
</dbReference>
<dbReference type="NCBIfam" id="NF008229">
    <property type="entry name" value="PRK10996.1"/>
    <property type="match status" value="1"/>
</dbReference>
<dbReference type="CDD" id="cd02947">
    <property type="entry name" value="TRX_family"/>
    <property type="match status" value="1"/>
</dbReference>
<evidence type="ECO:0000256" key="1">
    <source>
        <dbReference type="ARBA" id="ARBA00008987"/>
    </source>
</evidence>
<keyword evidence="5" id="KW-1015">Disulfide bond</keyword>
<accession>A0AA95NDS7</accession>
<dbReference type="GO" id="GO:0005829">
    <property type="term" value="C:cytosol"/>
    <property type="evidence" value="ECO:0007669"/>
    <property type="project" value="TreeGrafter"/>
</dbReference>
<evidence type="ECO:0000259" key="8">
    <source>
        <dbReference type="PROSITE" id="PS51352"/>
    </source>
</evidence>
<dbReference type="Gene3D" id="2.30.30.380">
    <property type="entry name" value="Zn-finger domain of Sec23/24"/>
    <property type="match status" value="1"/>
</dbReference>
<evidence type="ECO:0000256" key="7">
    <source>
        <dbReference type="NCBIfam" id="TIGR01068"/>
    </source>
</evidence>
<dbReference type="PANTHER" id="PTHR45663:SF11">
    <property type="entry name" value="GEO12009P1"/>
    <property type="match status" value="1"/>
</dbReference>
<keyword evidence="3" id="KW-0479">Metal-binding</keyword>
<dbReference type="GO" id="GO:0046872">
    <property type="term" value="F:metal ion binding"/>
    <property type="evidence" value="ECO:0007669"/>
    <property type="project" value="UniProtKB-KW"/>
</dbReference>
<dbReference type="FunFam" id="3.40.30.10:FF:000001">
    <property type="entry name" value="Thioredoxin"/>
    <property type="match status" value="1"/>
</dbReference>
<evidence type="ECO:0000256" key="2">
    <source>
        <dbReference type="ARBA" id="ARBA00022448"/>
    </source>
</evidence>
<dbReference type="GO" id="GO:0015035">
    <property type="term" value="F:protein-disulfide reductase activity"/>
    <property type="evidence" value="ECO:0007669"/>
    <property type="project" value="UniProtKB-UniRule"/>
</dbReference>
<feature type="domain" description="Thioredoxin" evidence="8">
    <location>
        <begin position="10"/>
        <end position="138"/>
    </location>
</feature>
<dbReference type="EMBL" id="CP116346">
    <property type="protein sequence ID" value="WIT13197.1"/>
    <property type="molecule type" value="Genomic_DNA"/>
</dbReference>
<dbReference type="SUPFAM" id="SSF52833">
    <property type="entry name" value="Thioredoxin-like"/>
    <property type="match status" value="1"/>
</dbReference>
<keyword evidence="10" id="KW-1185">Reference proteome</keyword>
<dbReference type="PROSITE" id="PS51352">
    <property type="entry name" value="THIOREDOXIN_2"/>
    <property type="match status" value="1"/>
</dbReference>
<dbReference type="InterPro" id="IPR036249">
    <property type="entry name" value="Thioredoxin-like_sf"/>
</dbReference>
<keyword evidence="6" id="KW-0676">Redox-active center</keyword>
<dbReference type="InterPro" id="IPR049299">
    <property type="entry name" value="Thio2_N"/>
</dbReference>
<reference evidence="9" key="1">
    <citation type="submission" date="2023-01" db="EMBL/GenBank/DDBJ databases">
        <title>Whole genome sequence of Paucibacter sp. S2-9 isolated from pond sediment.</title>
        <authorList>
            <person name="Jung J.Y."/>
        </authorList>
    </citation>
    <scope>NUCLEOTIDE SEQUENCE</scope>
    <source>
        <strain evidence="9">S2-9</strain>
    </source>
</reference>
<keyword evidence="4" id="KW-0249">Electron transport</keyword>
<dbReference type="PROSITE" id="PS00194">
    <property type="entry name" value="THIOREDOXIN_1"/>
    <property type="match status" value="1"/>
</dbReference>
<evidence type="ECO:0000256" key="4">
    <source>
        <dbReference type="ARBA" id="ARBA00022982"/>
    </source>
</evidence>
<dbReference type="GO" id="GO:0045454">
    <property type="term" value="P:cell redox homeostasis"/>
    <property type="evidence" value="ECO:0007669"/>
    <property type="project" value="TreeGrafter"/>
</dbReference>
<dbReference type="InterPro" id="IPR005746">
    <property type="entry name" value="Thioredoxin"/>
</dbReference>
<dbReference type="InterPro" id="IPR013766">
    <property type="entry name" value="Thioredoxin_domain"/>
</dbReference>
<organism evidence="9 10">
    <name type="scientific">Paucibacter sediminis</name>
    <dbReference type="NCBI Taxonomy" id="3019553"/>
    <lineage>
        <taxon>Bacteria</taxon>
        <taxon>Pseudomonadati</taxon>
        <taxon>Pseudomonadota</taxon>
        <taxon>Betaproteobacteria</taxon>
        <taxon>Burkholderiales</taxon>
        <taxon>Sphaerotilaceae</taxon>
        <taxon>Roseateles</taxon>
    </lineage>
</organism>
<evidence type="ECO:0000313" key="10">
    <source>
        <dbReference type="Proteomes" id="UP001177769"/>
    </source>
</evidence>